<evidence type="ECO:0000313" key="2">
    <source>
        <dbReference type="EMBL" id="CAD8651657.1"/>
    </source>
</evidence>
<dbReference type="AlphaFoldDB" id="A0A7S0QV89"/>
<organism evidence="2">
    <name type="scientific">Cryptomonas curvata</name>
    <dbReference type="NCBI Taxonomy" id="233186"/>
    <lineage>
        <taxon>Eukaryota</taxon>
        <taxon>Cryptophyceae</taxon>
        <taxon>Cryptomonadales</taxon>
        <taxon>Cryptomonadaceae</taxon>
        <taxon>Cryptomonas</taxon>
    </lineage>
</organism>
<proteinExistence type="predicted"/>
<feature type="compositionally biased region" description="Pro residues" evidence="1">
    <location>
        <begin position="234"/>
        <end position="251"/>
    </location>
</feature>
<reference evidence="2" key="1">
    <citation type="submission" date="2021-01" db="EMBL/GenBank/DDBJ databases">
        <authorList>
            <person name="Corre E."/>
            <person name="Pelletier E."/>
            <person name="Niang G."/>
            <person name="Scheremetjew M."/>
            <person name="Finn R."/>
            <person name="Kale V."/>
            <person name="Holt S."/>
            <person name="Cochrane G."/>
            <person name="Meng A."/>
            <person name="Brown T."/>
            <person name="Cohen L."/>
        </authorList>
    </citation>
    <scope>NUCLEOTIDE SEQUENCE</scope>
    <source>
        <strain evidence="2">CCAP979/52</strain>
    </source>
</reference>
<gene>
    <name evidence="2" type="ORF">CCUR1050_LOCUS27261</name>
</gene>
<evidence type="ECO:0000256" key="1">
    <source>
        <dbReference type="SAM" id="MobiDB-lite"/>
    </source>
</evidence>
<dbReference type="EMBL" id="HBEZ01049564">
    <property type="protein sequence ID" value="CAD8651657.1"/>
    <property type="molecule type" value="Transcribed_RNA"/>
</dbReference>
<protein>
    <submittedName>
        <fullName evidence="2">Uncharacterized protein</fullName>
    </submittedName>
</protein>
<feature type="region of interest" description="Disordered" evidence="1">
    <location>
        <begin position="234"/>
        <end position="296"/>
    </location>
</feature>
<accession>A0A7S0QV89</accession>
<name>A0A7S0QV89_9CRYP</name>
<sequence>MMHDKLAAALPGPSAVYRVLDNYSHLDIEKRKKIKSAVADASGGSLWDPCSSAPFAHQYILQHLKGESWCPLSRGTALAAAGRSVCVDSSGNVDSYALERDAMLDDSVMQVHRNRWEAISWSSSGEMGASSVAYCWAAVSMIMRRRAVRSTQWGCQEVQGACEQQYRQVDTYQSQVSSAITVVTSSLPEAEQGRARNKQYLTFFYPFWADHILGRGRIDAAALTAAVAKGLATPSPPQTYAPPGHGVPPAQPGAMQLMPPPGAPAPGGSTANVPAGLQQARGSLAPGLEITSLQRR</sequence>